<accession>A0A158C527</accession>
<dbReference type="STRING" id="1777143.AWB82_04998"/>
<dbReference type="NCBIfam" id="TIGR03590">
    <property type="entry name" value="PseG"/>
    <property type="match status" value="1"/>
</dbReference>
<evidence type="ECO:0000313" key="2">
    <source>
        <dbReference type="EMBL" id="SAK77438.1"/>
    </source>
</evidence>
<gene>
    <name evidence="2" type="primary">pseG</name>
    <name evidence="2" type="ORF">AWB82_04998</name>
</gene>
<reference evidence="2" key="1">
    <citation type="submission" date="2016-01" db="EMBL/GenBank/DDBJ databases">
        <authorList>
            <person name="Peeters C."/>
        </authorList>
    </citation>
    <scope>NUCLEOTIDE SEQUENCE [LARGE SCALE GENOMIC DNA]</scope>
    <source>
        <strain evidence="2">LMG 29325</strain>
    </source>
</reference>
<evidence type="ECO:0000256" key="1">
    <source>
        <dbReference type="PIRSR" id="PIRSR620023-2"/>
    </source>
</evidence>
<dbReference type="AlphaFoldDB" id="A0A158C527"/>
<evidence type="ECO:0000313" key="3">
    <source>
        <dbReference type="Proteomes" id="UP000054596"/>
    </source>
</evidence>
<dbReference type="SUPFAM" id="SSF53756">
    <property type="entry name" value="UDP-Glycosyltransferase/glycogen phosphorylase"/>
    <property type="match status" value="1"/>
</dbReference>
<dbReference type="Proteomes" id="UP000054596">
    <property type="component" value="Unassembled WGS sequence"/>
</dbReference>
<sequence>MDERLSMDHRLWNAGAVSAHVADVGRTLASIGAVDWLVIDNYGLDAGFESPCRNFVRHVAVIDDLANREHDATLLVDQNLFQDADERYRALLPVNCLTLLGPRYALLREEFRAQREARVERIAPSGALNVLAFFGGGDNSNETEKFLLGWRDSVDGNLSADVVVGGGNPKIDRLRSLAATMQHVRIHHQTLEMASLMAGSDYAFGASGIANWERLCLGLNASVVCVAENQVQPARALAQEGLIDYIGSADETSPSTYAQALHRLKANPTDYLRHAERLMNYVDGLGARRVARAILNRASQGRGTRSFIHFGT</sequence>
<dbReference type="Gene3D" id="3.40.50.11190">
    <property type="match status" value="1"/>
</dbReference>
<dbReference type="InterPro" id="IPR020023">
    <property type="entry name" value="PseG"/>
</dbReference>
<dbReference type="GO" id="GO:0016787">
    <property type="term" value="F:hydrolase activity"/>
    <property type="evidence" value="ECO:0007669"/>
    <property type="project" value="UniProtKB-KW"/>
</dbReference>
<keyword evidence="2" id="KW-0378">Hydrolase</keyword>
<feature type="binding site" evidence="1">
    <location>
        <position position="213"/>
    </location>
    <ligand>
        <name>substrate</name>
    </ligand>
</feature>
<protein>
    <submittedName>
        <fullName evidence="2">UDP-2,4-diacetamido-2,4, 6-trideoxy-beta-L-altropyranose hydrolase</fullName>
        <ecNumber evidence="2">3.6.1.57</ecNumber>
    </submittedName>
</protein>
<organism evidence="2 3">
    <name type="scientific">Caballeronia glebae</name>
    <dbReference type="NCBI Taxonomy" id="1777143"/>
    <lineage>
        <taxon>Bacteria</taxon>
        <taxon>Pseudomonadati</taxon>
        <taxon>Pseudomonadota</taxon>
        <taxon>Betaproteobacteria</taxon>
        <taxon>Burkholderiales</taxon>
        <taxon>Burkholderiaceae</taxon>
        <taxon>Caballeronia</taxon>
    </lineage>
</organism>
<keyword evidence="3" id="KW-1185">Reference proteome</keyword>
<name>A0A158C527_9BURK</name>
<dbReference type="Gene3D" id="3.40.50.2000">
    <property type="entry name" value="Glycogen Phosphorylase B"/>
    <property type="match status" value="1"/>
</dbReference>
<dbReference type="EC" id="3.6.1.57" evidence="2"/>
<dbReference type="EMBL" id="FCOJ02000042">
    <property type="protein sequence ID" value="SAK77438.1"/>
    <property type="molecule type" value="Genomic_DNA"/>
</dbReference>
<feature type="binding site" evidence="1">
    <location>
        <position position="108"/>
    </location>
    <ligand>
        <name>substrate</name>
    </ligand>
</feature>
<proteinExistence type="predicted"/>
<comment type="caution">
    <text evidence="2">The sequence shown here is derived from an EMBL/GenBank/DDBJ whole genome shotgun (WGS) entry which is preliminary data.</text>
</comment>